<reference evidence="2" key="1">
    <citation type="submission" date="2019-08" db="EMBL/GenBank/DDBJ databases">
        <authorList>
            <person name="Kucharzyk K."/>
            <person name="Murdoch R.W."/>
            <person name="Higgins S."/>
            <person name="Loffler F."/>
        </authorList>
    </citation>
    <scope>NUCLEOTIDE SEQUENCE</scope>
</reference>
<accession>A0A645JXG3</accession>
<dbReference type="AlphaFoldDB" id="A0A645JXG3"/>
<evidence type="ECO:0000256" key="1">
    <source>
        <dbReference type="SAM" id="MobiDB-lite"/>
    </source>
</evidence>
<evidence type="ECO:0000313" key="2">
    <source>
        <dbReference type="EMBL" id="MPN63843.1"/>
    </source>
</evidence>
<sequence>MGCILTDGGVQIKRTQRQAGKERANDHDAFERDIDDAAALAEHAAKRDQQQRNSKQDRSTENIG</sequence>
<proteinExistence type="predicted"/>
<protein>
    <submittedName>
        <fullName evidence="2">Uncharacterized protein</fullName>
    </submittedName>
</protein>
<organism evidence="2">
    <name type="scientific">bioreactor metagenome</name>
    <dbReference type="NCBI Taxonomy" id="1076179"/>
    <lineage>
        <taxon>unclassified sequences</taxon>
        <taxon>metagenomes</taxon>
        <taxon>ecological metagenomes</taxon>
    </lineage>
</organism>
<comment type="caution">
    <text evidence="2">The sequence shown here is derived from an EMBL/GenBank/DDBJ whole genome shotgun (WGS) entry which is preliminary data.</text>
</comment>
<gene>
    <name evidence="2" type="ORF">SDC9_211610</name>
</gene>
<name>A0A645JXG3_9ZZZZ</name>
<feature type="region of interest" description="Disordered" evidence="1">
    <location>
        <begin position="42"/>
        <end position="64"/>
    </location>
</feature>
<dbReference type="EMBL" id="VSSQ01143839">
    <property type="protein sequence ID" value="MPN63843.1"/>
    <property type="molecule type" value="Genomic_DNA"/>
</dbReference>
<feature type="compositionally biased region" description="Basic and acidic residues" evidence="1">
    <location>
        <begin position="43"/>
        <end position="64"/>
    </location>
</feature>